<dbReference type="InterPro" id="IPR004193">
    <property type="entry name" value="Glyco_hydro_13_N"/>
</dbReference>
<dbReference type="EC" id="3.2.1.41" evidence="3"/>
<dbReference type="Pfam" id="PF02922">
    <property type="entry name" value="CBM_48"/>
    <property type="match status" value="1"/>
</dbReference>
<dbReference type="InterPro" id="IPR013783">
    <property type="entry name" value="Ig-like_fold"/>
</dbReference>
<dbReference type="InterPro" id="IPR006047">
    <property type="entry name" value="GH13_cat_dom"/>
</dbReference>
<dbReference type="Gene3D" id="3.20.20.80">
    <property type="entry name" value="Glycosidases"/>
    <property type="match status" value="1"/>
</dbReference>
<dbReference type="SMART" id="SM00642">
    <property type="entry name" value="Aamy"/>
    <property type="match status" value="1"/>
</dbReference>
<protein>
    <submittedName>
        <fullName evidence="3">Pullulanase</fullName>
        <ecNumber evidence="3">3.2.1.41</ecNumber>
    </submittedName>
</protein>
<feature type="domain" description="Glycosyl hydrolase family 13 catalytic" evidence="2">
    <location>
        <begin position="546"/>
        <end position="961"/>
    </location>
</feature>
<dbReference type="EMBL" id="CYZV01000011">
    <property type="protein sequence ID" value="CUO01389.1"/>
    <property type="molecule type" value="Genomic_DNA"/>
</dbReference>
<accession>A0A174BMD3</accession>
<evidence type="ECO:0000313" key="4">
    <source>
        <dbReference type="Proteomes" id="UP000095558"/>
    </source>
</evidence>
<keyword evidence="3" id="KW-0378">Hydrolase</keyword>
<sequence length="1066" mass="122911">MKSTDYIEKIEINDNPKGTYSIDLCPISNTIRFTAQYDGCIYAYVVGDFNNWNKSDEYKLTWQLDTRDGLLKMMKEVKFPNKLKPGKYKYKYILIDTDGNELWVDSEGSEKNSFSFIWEPIKDVLKIYSSSNVVTYKRPVELLGVCSGLYGRISLTEMNWSIENSYPGIEIKNNYLFVDKNVPEGYEIIINGTSINNEYNSTKKIKVKNNNYEGTLVHFYIEDSNYQGNDFIWNCWSFSENSSGEEKNFNYNTDFGFSTYINDDYLIVRKKQWGNNWINYWSEQTIAYDLKGNYKDIYIIHGDNRSYKSLRDALVASQTNIKFAVMDNANKVKIYLTSEPLLGIDFELYLNGEKIEGTSSIIRGNKIIITNLPRHIHANDLLLVSATNAYRPYKVIMRDYLDKFYYSKDDLGVTYLNDSISFKIWAPTSIKVELLLFEDWYISHEDDVTKYQMTYDYKTGVYSTVINKEDADGLYYLYKLYFRDVDVNGETVENVTYAVDPYANSVSVNGDKGYVLDINERNTKPIGFINHNIPPLINKDDSIIYEMHIRDFTIDKSSGVIDGLRGTYLGAAEENTVYRNPYSAKSIKTGIDHLCELGVTHVHLMPVFDFGSVDERFPSSNNRNWGYDPKNFNAPEGSYCSNPYNPVTRIIELRQMIMKFHEKGIRVVMDMVYNHMMCTINMDNIVPGYYFRTDHLGRYTNGSGCGNELASEKPMVRKFIIDSCMHWIKNYKIDGIRFDLMELLDIDTTKEIVRKATKIDKNFLIYGEPWKGGSSPLVNGTYKGSQKNENFSVFNDTFRDAIRGNNNPSCGFINGNSCNSDFAWSIIEGLKGSIYTLTSNPNESINYIDAHDNYTLWDQIEKSQNPNLNFGDYRKNIPNHPLNSSLVRQDLLGMSIIFSSQGIPFIQYGAEFLKTKQGDHNSYKSNDDINSIKWYDKEKFIDVFNYNKGLIEIRRSLPHFRLRDTELIKNNINFIFAGNSENCGVLIQHINLNNYDKGEVVVIYNGTNIDNYDVNSYVPSSSSGYWNIIANENSAGMKILNTVFNNQIPGLRSYSIMILCNNINFC</sequence>
<evidence type="ECO:0000313" key="3">
    <source>
        <dbReference type="EMBL" id="CUO01389.1"/>
    </source>
</evidence>
<gene>
    <name evidence="3" type="primary">pulB</name>
    <name evidence="3" type="ORF">ERS852470_01231</name>
</gene>
<dbReference type="GO" id="GO:0005975">
    <property type="term" value="P:carbohydrate metabolic process"/>
    <property type="evidence" value="ECO:0007669"/>
    <property type="project" value="InterPro"/>
</dbReference>
<proteinExistence type="inferred from homology"/>
<dbReference type="SUPFAM" id="SSF51445">
    <property type="entry name" value="(Trans)glycosidases"/>
    <property type="match status" value="1"/>
</dbReference>
<evidence type="ECO:0000259" key="2">
    <source>
        <dbReference type="SMART" id="SM00642"/>
    </source>
</evidence>
<reference evidence="3 4" key="1">
    <citation type="submission" date="2015-09" db="EMBL/GenBank/DDBJ databases">
        <authorList>
            <consortium name="Pathogen Informatics"/>
        </authorList>
    </citation>
    <scope>NUCLEOTIDE SEQUENCE [LARGE SCALE GENOMIC DNA]</scope>
    <source>
        <strain evidence="3 4">2789STDY5834855</strain>
    </source>
</reference>
<dbReference type="AlphaFoldDB" id="A0A174BMD3"/>
<dbReference type="InterPro" id="IPR014756">
    <property type="entry name" value="Ig_E-set"/>
</dbReference>
<keyword evidence="3" id="KW-0326">Glycosidase</keyword>
<dbReference type="Pfam" id="PF00128">
    <property type="entry name" value="Alpha-amylase"/>
    <property type="match status" value="1"/>
</dbReference>
<evidence type="ECO:0000256" key="1">
    <source>
        <dbReference type="ARBA" id="ARBA00008061"/>
    </source>
</evidence>
<dbReference type="SUPFAM" id="SSF81296">
    <property type="entry name" value="E set domains"/>
    <property type="match status" value="2"/>
</dbReference>
<dbReference type="CDD" id="cd02860">
    <property type="entry name" value="E_set_Pullulanase"/>
    <property type="match status" value="1"/>
</dbReference>
<dbReference type="GO" id="GO:0051060">
    <property type="term" value="F:pullulanase activity"/>
    <property type="evidence" value="ECO:0007669"/>
    <property type="project" value="UniProtKB-EC"/>
</dbReference>
<name>A0A174BMD3_9CLOT</name>
<dbReference type="Gene3D" id="2.60.40.1180">
    <property type="entry name" value="Golgi alpha-mannosidase II"/>
    <property type="match status" value="1"/>
</dbReference>
<dbReference type="InterPro" id="IPR017853">
    <property type="entry name" value="GH"/>
</dbReference>
<dbReference type="NCBIfam" id="TIGR02104">
    <property type="entry name" value="pulA_typeI"/>
    <property type="match status" value="1"/>
</dbReference>
<dbReference type="CDD" id="cd11341">
    <property type="entry name" value="AmyAc_Pullulanase_LD-like"/>
    <property type="match status" value="1"/>
</dbReference>
<dbReference type="PANTHER" id="PTHR43002">
    <property type="entry name" value="GLYCOGEN DEBRANCHING ENZYME"/>
    <property type="match status" value="1"/>
</dbReference>
<dbReference type="Gene3D" id="2.60.40.10">
    <property type="entry name" value="Immunoglobulins"/>
    <property type="match status" value="2"/>
</dbReference>
<dbReference type="InterPro" id="IPR011840">
    <property type="entry name" value="PulA_typeI"/>
</dbReference>
<comment type="similarity">
    <text evidence="1">Belongs to the glycosyl hydrolase 13 family.</text>
</comment>
<dbReference type="RefSeq" id="WP_055275953.1">
    <property type="nucleotide sequence ID" value="NZ_CYZV01000011.1"/>
</dbReference>
<dbReference type="OrthoDB" id="9761875at2"/>
<dbReference type="InterPro" id="IPR013780">
    <property type="entry name" value="Glyco_hydro_b"/>
</dbReference>
<organism evidence="3 4">
    <name type="scientific">Clostridium disporicum</name>
    <dbReference type="NCBI Taxonomy" id="84024"/>
    <lineage>
        <taxon>Bacteria</taxon>
        <taxon>Bacillati</taxon>
        <taxon>Bacillota</taxon>
        <taxon>Clostridia</taxon>
        <taxon>Eubacteriales</taxon>
        <taxon>Clostridiaceae</taxon>
        <taxon>Clostridium</taxon>
    </lineage>
</organism>
<dbReference type="Proteomes" id="UP000095558">
    <property type="component" value="Unassembled WGS sequence"/>
</dbReference>